<protein>
    <recommendedName>
        <fullName evidence="3">Heparin lyase I family protein</fullName>
    </recommendedName>
</protein>
<dbReference type="EMBL" id="JAAGMK010000681">
    <property type="protein sequence ID" value="NEB87192.1"/>
    <property type="molecule type" value="Genomic_DNA"/>
</dbReference>
<comment type="caution">
    <text evidence="2">The sequence shown here is derived from an EMBL/GenBank/DDBJ whole genome shotgun (WGS) entry which is preliminary data.</text>
</comment>
<dbReference type="AlphaFoldDB" id="A0A6G3SWS8"/>
<evidence type="ECO:0000313" key="2">
    <source>
        <dbReference type="EMBL" id="NEB87192.1"/>
    </source>
</evidence>
<accession>A0A6G3SWS8</accession>
<dbReference type="Pfam" id="PF14099">
    <property type="entry name" value="Polysacc_lyase"/>
    <property type="match status" value="1"/>
</dbReference>
<sequence>MSLVAGVPQTWRSSMVSLRNVSIALCAGALLVPVLLPEQAGAGPERAEGAAPAPAPPAEDRLRVDYESGTLNSGIAGLTTTKATAPDASGVVRPADEGSHAVQHKVTLGDPGYESNGAPRSESATDLLPSGRFVVGDEQRYEFSVLLKDWKTYTPGDSESGDIVFQGKYAGGNVPAFYLMAKRDEIAFRSPHLNRQSTVVADLGPQVNRWMRFRVDARWTTDGTGYLRVAVRLSGEDAFRPVVAYENVRTYQPENPADHGYLKWGLYRPSQSIGNGDVPTRIVRHDDLRVTDLS</sequence>
<evidence type="ECO:0008006" key="3">
    <source>
        <dbReference type="Google" id="ProtNLM"/>
    </source>
</evidence>
<feature type="region of interest" description="Disordered" evidence="1">
    <location>
        <begin position="91"/>
        <end position="126"/>
    </location>
</feature>
<name>A0A6G3SWS8_STRAQ</name>
<organism evidence="2">
    <name type="scientific">Streptomyces anulatus</name>
    <name type="common">Streptomyces chrysomallus</name>
    <dbReference type="NCBI Taxonomy" id="1892"/>
    <lineage>
        <taxon>Bacteria</taxon>
        <taxon>Bacillati</taxon>
        <taxon>Actinomycetota</taxon>
        <taxon>Actinomycetes</taxon>
        <taxon>Kitasatosporales</taxon>
        <taxon>Streptomycetaceae</taxon>
        <taxon>Streptomyces</taxon>
    </lineage>
</organism>
<reference evidence="2" key="1">
    <citation type="submission" date="2020-01" db="EMBL/GenBank/DDBJ databases">
        <title>Insect and environment-associated Actinomycetes.</title>
        <authorList>
            <person name="Currrie C."/>
            <person name="Chevrette M."/>
            <person name="Carlson C."/>
            <person name="Stubbendieck R."/>
            <person name="Wendt-Pienkowski E."/>
        </authorList>
    </citation>
    <scope>NUCLEOTIDE SEQUENCE</scope>
    <source>
        <strain evidence="2">SID505</strain>
    </source>
</reference>
<dbReference type="Gene3D" id="2.60.120.200">
    <property type="match status" value="1"/>
</dbReference>
<dbReference type="InterPro" id="IPR025975">
    <property type="entry name" value="Polysacc_lyase"/>
</dbReference>
<proteinExistence type="predicted"/>
<gene>
    <name evidence="2" type="ORF">G3I43_23915</name>
</gene>
<evidence type="ECO:0000256" key="1">
    <source>
        <dbReference type="SAM" id="MobiDB-lite"/>
    </source>
</evidence>